<organism evidence="8 9">
    <name type="scientific">Clostridium aceticum</name>
    <dbReference type="NCBI Taxonomy" id="84022"/>
    <lineage>
        <taxon>Bacteria</taxon>
        <taxon>Bacillati</taxon>
        <taxon>Bacillota</taxon>
        <taxon>Clostridia</taxon>
        <taxon>Eubacteriales</taxon>
        <taxon>Clostridiaceae</taxon>
        <taxon>Clostridium</taxon>
    </lineage>
</organism>
<dbReference type="GO" id="GO:0004619">
    <property type="term" value="F:phosphoglycerate mutase activity"/>
    <property type="evidence" value="ECO:0007669"/>
    <property type="project" value="UniProtKB-EC"/>
</dbReference>
<dbReference type="PANTHER" id="PTHR31209">
    <property type="entry name" value="COFACTOR-INDEPENDENT PHOSPHOGLYCERATE MUTASE"/>
    <property type="match status" value="1"/>
</dbReference>
<dbReference type="InterPro" id="IPR004456">
    <property type="entry name" value="Pglycerate_mutase_ApgM"/>
</dbReference>
<dbReference type="PIRSF" id="PIRSF006392">
    <property type="entry name" value="IPGAM_arch"/>
    <property type="match status" value="1"/>
</dbReference>
<keyword evidence="5" id="KW-0324">Glycolysis</keyword>
<evidence type="ECO:0000256" key="2">
    <source>
        <dbReference type="ARBA" id="ARBA00002315"/>
    </source>
</evidence>
<evidence type="ECO:0000313" key="9">
    <source>
        <dbReference type="Proteomes" id="UP000035704"/>
    </source>
</evidence>
<dbReference type="InterPro" id="IPR006124">
    <property type="entry name" value="Metalloenzyme"/>
</dbReference>
<dbReference type="STRING" id="84022.CACET_c11130"/>
<dbReference type="Gene3D" id="3.40.720.10">
    <property type="entry name" value="Alkaline Phosphatase, subunit A"/>
    <property type="match status" value="2"/>
</dbReference>
<proteinExistence type="inferred from homology"/>
<keyword evidence="9" id="KW-1185">Reference proteome</keyword>
<dbReference type="InterPro" id="IPR042253">
    <property type="entry name" value="Pglycerate_mutase_ApgM_sf"/>
</dbReference>
<evidence type="ECO:0000256" key="4">
    <source>
        <dbReference type="ARBA" id="ARBA00005524"/>
    </source>
</evidence>
<comment type="function">
    <text evidence="2">Catalyzes the interconversion of 2-phosphoglycerate and 3-phosphoglycerate.</text>
</comment>
<dbReference type="EC" id="5.4.2.12" evidence="8"/>
<sequence length="421" mass="47570">MVKTIVLLLDGLGDRPQKELNGKTPLEAANTPNLDILCQQAETGMMIPWRQGVPLGTEVAHFILFGYEIKDFPGRGIINALSRNFFLEEDAVYMVTSWAYVEEKEGLFIKERWTKDISLEEIMALKEVLPREIEGVTLQWDYSIGPHGVLKLKGDSISSEISDSDPFYDQGYVMAIEAFETNASNAEHTAKVLNRYLRESYAYLKHHPINLDRVHKGKQPANFLLTKWAGRKPNLRPFEEKHGMEGCIVGSSQLMLGISKLLGMDYINYKDLKEGVDLALNSDYEFIHLHTKTPDEAAHTKNPHNKVKVLEEIDGYLKPLVDAALKEDLLLVVTGDHTTPSSGEMIHSGESLPIMFIGKNVRVDDVKTFGERSCSKGSIRMEGCDLIQMILNLTERALFYNFRPGARRLNHIPKTIKKLKL</sequence>
<dbReference type="KEGG" id="cace:CACET_c11130"/>
<evidence type="ECO:0000256" key="1">
    <source>
        <dbReference type="ARBA" id="ARBA00000370"/>
    </source>
</evidence>
<keyword evidence="6 8" id="KW-0413">Isomerase</keyword>
<accession>A0A0G3W8B4</accession>
<evidence type="ECO:0000259" key="7">
    <source>
        <dbReference type="Pfam" id="PF01676"/>
    </source>
</evidence>
<comment type="pathway">
    <text evidence="3">Carbohydrate degradation.</text>
</comment>
<gene>
    <name evidence="8" type="primary">apgM</name>
    <name evidence="8" type="ORF">CACET_c11130</name>
</gene>
<dbReference type="SUPFAM" id="SSF53649">
    <property type="entry name" value="Alkaline phosphatase-like"/>
    <property type="match status" value="1"/>
</dbReference>
<dbReference type="PANTHER" id="PTHR31209:SF0">
    <property type="entry name" value="METALLOENZYME DOMAIN-CONTAINING PROTEIN"/>
    <property type="match status" value="1"/>
</dbReference>
<dbReference type="GO" id="GO:0046872">
    <property type="term" value="F:metal ion binding"/>
    <property type="evidence" value="ECO:0007669"/>
    <property type="project" value="InterPro"/>
</dbReference>
<evidence type="ECO:0000256" key="6">
    <source>
        <dbReference type="ARBA" id="ARBA00023235"/>
    </source>
</evidence>
<reference evidence="8 9" key="1">
    <citation type="submission" date="2014-10" db="EMBL/GenBank/DDBJ databases">
        <title>Genome sequence of Clostridium aceticum DSM 1496.</title>
        <authorList>
            <person name="Poehlein A."/>
            <person name="Schiel-Bengelsdorf B."/>
            <person name="Gottschalk G."/>
            <person name="Duerre P."/>
            <person name="Daniel R."/>
        </authorList>
    </citation>
    <scope>NUCLEOTIDE SEQUENCE [LARGE SCALE GENOMIC DNA]</scope>
    <source>
        <strain evidence="8 9">DSM 1496</strain>
    </source>
</reference>
<evidence type="ECO:0000256" key="5">
    <source>
        <dbReference type="ARBA" id="ARBA00023152"/>
    </source>
</evidence>
<dbReference type="Pfam" id="PF01676">
    <property type="entry name" value="Metalloenzyme"/>
    <property type="match status" value="1"/>
</dbReference>
<dbReference type="NCBIfam" id="TIGR00306">
    <property type="entry name" value="apgM"/>
    <property type="match status" value="1"/>
</dbReference>
<feature type="domain" description="Metalloenzyme" evidence="7">
    <location>
        <begin position="3"/>
        <end position="379"/>
    </location>
</feature>
<comment type="catalytic activity">
    <reaction evidence="1">
        <text>(2R)-2-phosphoglycerate = (2R)-3-phosphoglycerate</text>
        <dbReference type="Rhea" id="RHEA:15901"/>
        <dbReference type="ChEBI" id="CHEBI:58272"/>
        <dbReference type="ChEBI" id="CHEBI:58289"/>
        <dbReference type="EC" id="5.4.2.12"/>
    </reaction>
</comment>
<dbReference type="Gene3D" id="3.30.70.2130">
    <property type="entry name" value="Metalloenzyme domain"/>
    <property type="match status" value="1"/>
</dbReference>
<dbReference type="EMBL" id="CP009687">
    <property type="protein sequence ID" value="AKL94578.1"/>
    <property type="molecule type" value="Genomic_DNA"/>
</dbReference>
<dbReference type="GO" id="GO:0006096">
    <property type="term" value="P:glycolytic process"/>
    <property type="evidence" value="ECO:0007669"/>
    <property type="project" value="UniProtKB-KW"/>
</dbReference>
<dbReference type="CDD" id="cd16011">
    <property type="entry name" value="iPGM_like"/>
    <property type="match status" value="1"/>
</dbReference>
<dbReference type="Proteomes" id="UP000035704">
    <property type="component" value="Chromosome"/>
</dbReference>
<dbReference type="Pfam" id="PF10143">
    <property type="entry name" value="PhosphMutase"/>
    <property type="match status" value="1"/>
</dbReference>
<dbReference type="PATRIC" id="fig|84022.6.peg.1093"/>
<evidence type="ECO:0000256" key="3">
    <source>
        <dbReference type="ARBA" id="ARBA00004921"/>
    </source>
</evidence>
<protein>
    <submittedName>
        <fullName evidence="8">2,3-bisphosphoglycerate-independent phosphoglycerate mutase ApgM</fullName>
        <ecNumber evidence="8">5.4.2.12</ecNumber>
    </submittedName>
</protein>
<dbReference type="AlphaFoldDB" id="A0A0G3W8B4"/>
<comment type="similarity">
    <text evidence="4">Belongs to the BPG-independent phosphoglycerate mutase family. A-PGAM subfamily.</text>
</comment>
<evidence type="ECO:0000313" key="8">
    <source>
        <dbReference type="EMBL" id="AKL94578.1"/>
    </source>
</evidence>
<dbReference type="InterPro" id="IPR017850">
    <property type="entry name" value="Alkaline_phosphatase_core_sf"/>
</dbReference>
<name>A0A0G3W8B4_9CLOT</name>